<dbReference type="EMBL" id="CP151504">
    <property type="protein sequence ID" value="WZN61520.1"/>
    <property type="molecule type" value="Genomic_DNA"/>
</dbReference>
<sequence length="340" mass="35300">MAGGGSTTMMKPAGGLRSLGGWEGHALPRQKRRGRAAEACRAASRHGGGTGVLSSSYRDRSARPLGLRSLSADRGSQYVEDNGDGEGTGRQEEVVAGSSAGLLRNWQVQVGAVVVALALTIWKVPALNAVAASSGFSSAFSLIFVSEIGDKTFFLAALLAAQKSKALVLAGAMGALSLMSVISVIIGYVFQKLPGFFNSSVPITEYASIVLLFLFGVQSLRDAFSQDAKDTTEEELEDAKETLRAEGNKDKSILSVILSTFAIIFVAEWGDRSMFATVALVASQNPVGVAVGSIAGHLVATLIAIAGGAMVSKHLSERVLKMAGGALFLMIGIATLAGVF</sequence>
<evidence type="ECO:0000256" key="1">
    <source>
        <dbReference type="ARBA" id="ARBA00004141"/>
    </source>
</evidence>
<evidence type="ECO:0000313" key="10">
    <source>
        <dbReference type="Proteomes" id="UP001472866"/>
    </source>
</evidence>
<protein>
    <recommendedName>
        <fullName evidence="6">GDT1 family protein</fullName>
    </recommendedName>
</protein>
<dbReference type="GO" id="GO:0032472">
    <property type="term" value="P:Golgi calcium ion transport"/>
    <property type="evidence" value="ECO:0007669"/>
    <property type="project" value="TreeGrafter"/>
</dbReference>
<keyword evidence="3 6" id="KW-0812">Transmembrane</keyword>
<dbReference type="Pfam" id="PF01169">
    <property type="entry name" value="GDT1"/>
    <property type="match status" value="2"/>
</dbReference>
<dbReference type="Proteomes" id="UP001472866">
    <property type="component" value="Chromosome 04"/>
</dbReference>
<dbReference type="InterPro" id="IPR049555">
    <property type="entry name" value="GDT1-like_CS"/>
</dbReference>
<organism evidence="8">
    <name type="scientific">Chloropicon roscoffensis</name>
    <dbReference type="NCBI Taxonomy" id="1461544"/>
    <lineage>
        <taxon>Eukaryota</taxon>
        <taxon>Viridiplantae</taxon>
        <taxon>Chlorophyta</taxon>
        <taxon>Chloropicophyceae</taxon>
        <taxon>Chloropicales</taxon>
        <taxon>Chloropicaceae</taxon>
        <taxon>Chloropicon</taxon>
    </lineage>
</organism>
<evidence type="ECO:0000256" key="3">
    <source>
        <dbReference type="ARBA" id="ARBA00022692"/>
    </source>
</evidence>
<reference evidence="9 10" key="2">
    <citation type="submission" date="2024-03" db="EMBL/GenBank/DDBJ databases">
        <title>Complete genome sequence of the green alga Chloropicon roscoffensis RCC1871.</title>
        <authorList>
            <person name="Lemieux C."/>
            <person name="Pombert J.-F."/>
            <person name="Otis C."/>
            <person name="Turmel M."/>
        </authorList>
    </citation>
    <scope>NUCLEOTIDE SEQUENCE [LARGE SCALE GENOMIC DNA]</scope>
    <source>
        <strain evidence="9 10">RCC1871</strain>
    </source>
</reference>
<dbReference type="GO" id="GO:0016020">
    <property type="term" value="C:membrane"/>
    <property type="evidence" value="ECO:0007669"/>
    <property type="project" value="UniProtKB-SubCell"/>
</dbReference>
<keyword evidence="5 6" id="KW-0472">Membrane</keyword>
<dbReference type="GO" id="GO:0005794">
    <property type="term" value="C:Golgi apparatus"/>
    <property type="evidence" value="ECO:0007669"/>
    <property type="project" value="TreeGrafter"/>
</dbReference>
<evidence type="ECO:0000256" key="4">
    <source>
        <dbReference type="ARBA" id="ARBA00022989"/>
    </source>
</evidence>
<dbReference type="GO" id="GO:0015085">
    <property type="term" value="F:calcium ion transmembrane transporter activity"/>
    <property type="evidence" value="ECO:0007669"/>
    <property type="project" value="TreeGrafter"/>
</dbReference>
<feature type="transmembrane region" description="Helical" evidence="6">
    <location>
        <begin position="290"/>
        <end position="312"/>
    </location>
</feature>
<dbReference type="PANTHER" id="PTHR12608">
    <property type="entry name" value="TRANSMEMBRANE PROTEIN HTP-1 RELATED"/>
    <property type="match status" value="1"/>
</dbReference>
<evidence type="ECO:0000313" key="9">
    <source>
        <dbReference type="EMBL" id="WZN61520.1"/>
    </source>
</evidence>
<feature type="transmembrane region" description="Helical" evidence="6">
    <location>
        <begin position="167"/>
        <end position="190"/>
    </location>
</feature>
<gene>
    <name evidence="8" type="ORF">CROS1456_LOCUS1771</name>
    <name evidence="9" type="ORF">HKI87_04g30550</name>
</gene>
<evidence type="ECO:0000256" key="5">
    <source>
        <dbReference type="ARBA" id="ARBA00023136"/>
    </source>
</evidence>
<feature type="transmembrane region" description="Helical" evidence="6">
    <location>
        <begin position="139"/>
        <end position="160"/>
    </location>
</feature>
<evidence type="ECO:0000256" key="2">
    <source>
        <dbReference type="ARBA" id="ARBA00009190"/>
    </source>
</evidence>
<accession>A0A7S3FMQ0</accession>
<keyword evidence="4 6" id="KW-1133">Transmembrane helix</keyword>
<feature type="transmembrane region" description="Helical" evidence="6">
    <location>
        <begin position="253"/>
        <end position="270"/>
    </location>
</feature>
<feature type="transmembrane region" description="Helical" evidence="6">
    <location>
        <begin position="196"/>
        <end position="217"/>
    </location>
</feature>
<proteinExistence type="inferred from homology"/>
<dbReference type="AlphaFoldDB" id="A0A7S3FMQ0"/>
<feature type="region of interest" description="Disordered" evidence="7">
    <location>
        <begin position="1"/>
        <end position="60"/>
    </location>
</feature>
<reference evidence="8" key="1">
    <citation type="submission" date="2021-01" db="EMBL/GenBank/DDBJ databases">
        <authorList>
            <person name="Corre E."/>
            <person name="Pelletier E."/>
            <person name="Niang G."/>
            <person name="Scheremetjew M."/>
            <person name="Finn R."/>
            <person name="Kale V."/>
            <person name="Holt S."/>
            <person name="Cochrane G."/>
            <person name="Meng A."/>
            <person name="Brown T."/>
            <person name="Cohen L."/>
        </authorList>
    </citation>
    <scope>NUCLEOTIDE SEQUENCE</scope>
    <source>
        <strain evidence="8">RCC1871</strain>
    </source>
</reference>
<dbReference type="GO" id="GO:0005384">
    <property type="term" value="F:manganese ion transmembrane transporter activity"/>
    <property type="evidence" value="ECO:0007669"/>
    <property type="project" value="TreeGrafter"/>
</dbReference>
<feature type="transmembrane region" description="Helical" evidence="6">
    <location>
        <begin position="319"/>
        <end position="339"/>
    </location>
</feature>
<evidence type="ECO:0000313" key="8">
    <source>
        <dbReference type="EMBL" id="CAE0188702.1"/>
    </source>
</evidence>
<evidence type="ECO:0000256" key="7">
    <source>
        <dbReference type="SAM" id="MobiDB-lite"/>
    </source>
</evidence>
<feature type="transmembrane region" description="Helical" evidence="6">
    <location>
        <begin position="108"/>
        <end position="127"/>
    </location>
</feature>
<name>A0A7S3FMQ0_9CHLO</name>
<dbReference type="PROSITE" id="PS01214">
    <property type="entry name" value="UPF0016"/>
    <property type="match status" value="1"/>
</dbReference>
<dbReference type="EMBL" id="HBHZ01002285">
    <property type="protein sequence ID" value="CAE0188702.1"/>
    <property type="molecule type" value="Transcribed_RNA"/>
</dbReference>
<dbReference type="GO" id="GO:0032468">
    <property type="term" value="P:Golgi calcium ion homeostasis"/>
    <property type="evidence" value="ECO:0007669"/>
    <property type="project" value="TreeGrafter"/>
</dbReference>
<comment type="similarity">
    <text evidence="2 6">Belongs to the GDT1 family.</text>
</comment>
<dbReference type="PANTHER" id="PTHR12608:SF7">
    <property type="entry name" value="PROTEIN PAM71-HOMOLOG, CHLOROPLASTIC"/>
    <property type="match status" value="1"/>
</dbReference>
<keyword evidence="10" id="KW-1185">Reference proteome</keyword>
<evidence type="ECO:0000256" key="6">
    <source>
        <dbReference type="RuleBase" id="RU365102"/>
    </source>
</evidence>
<dbReference type="InterPro" id="IPR001727">
    <property type="entry name" value="GDT1-like"/>
</dbReference>
<comment type="subcellular location">
    <subcellularLocation>
        <location evidence="1 6">Membrane</location>
        <topology evidence="1 6">Multi-pass membrane protein</topology>
    </subcellularLocation>
</comment>
<dbReference type="GO" id="GO:0009507">
    <property type="term" value="C:chloroplast"/>
    <property type="evidence" value="ECO:0007669"/>
    <property type="project" value="TreeGrafter"/>
</dbReference>